<evidence type="ECO:0000313" key="1">
    <source>
        <dbReference type="EMBL" id="WEK04129.1"/>
    </source>
</evidence>
<evidence type="ECO:0000313" key="2">
    <source>
        <dbReference type="Proteomes" id="UP001217476"/>
    </source>
</evidence>
<name>A0AAJ5VVF6_9HYPH</name>
<dbReference type="EMBL" id="CP119312">
    <property type="protein sequence ID" value="WEK04129.1"/>
    <property type="molecule type" value="Genomic_DNA"/>
</dbReference>
<proteinExistence type="predicted"/>
<dbReference type="AlphaFoldDB" id="A0AAJ5VVF6"/>
<gene>
    <name evidence="1" type="ORF">P0Y65_18400</name>
</gene>
<reference evidence="1" key="1">
    <citation type="submission" date="2023-03" db="EMBL/GenBank/DDBJ databases">
        <title>Andean soil-derived lignocellulolytic bacterial consortium as a source of novel taxa and putative plastic-active enzymes.</title>
        <authorList>
            <person name="Diaz-Garcia L."/>
            <person name="Chuvochina M."/>
            <person name="Feuerriegel G."/>
            <person name="Bunk B."/>
            <person name="Sproer C."/>
            <person name="Streit W.R."/>
            <person name="Rodriguez L.M."/>
            <person name="Overmann J."/>
            <person name="Jimenez D.J."/>
        </authorList>
    </citation>
    <scope>NUCLEOTIDE SEQUENCE</scope>
    <source>
        <strain evidence="1">MAG 4196</strain>
    </source>
</reference>
<dbReference type="Proteomes" id="UP001217476">
    <property type="component" value="Chromosome"/>
</dbReference>
<sequence length="106" mass="11908">MSIVFRRIIIGKAKAMGSSDELMIEALERASDERVAKYLGLTHEEWEDLQVELQEETSNDDATLSFYFEVPDDISDEVAEKLGRAPGDTVYLPLSLFSEPDAPEEP</sequence>
<organism evidence="1 2">
    <name type="scientific">Candidatus Devosia phytovorans</name>
    <dbReference type="NCBI Taxonomy" id="3121372"/>
    <lineage>
        <taxon>Bacteria</taxon>
        <taxon>Pseudomonadati</taxon>
        <taxon>Pseudomonadota</taxon>
        <taxon>Alphaproteobacteria</taxon>
        <taxon>Hyphomicrobiales</taxon>
        <taxon>Devosiaceae</taxon>
        <taxon>Devosia</taxon>
    </lineage>
</organism>
<accession>A0AAJ5VVF6</accession>
<protein>
    <submittedName>
        <fullName evidence="1">Uncharacterized protein</fullName>
    </submittedName>
</protein>